<sequence length="167" mass="17085">MSVLTMTRVVLAGATGLAVIAAGVGMLATLTVSARTSVTTAAADPALGRTLWQGRAPLQARLAGEGADLAPAQARCAACHALPSPEGGSALGDGPMLESSRLVRPMSRRGGKVSRYDEAAFCRLLRSGLDPAANPVSARMPRYEIAAADCASLWQAVLGAGDINRRS</sequence>
<organism evidence="5 6">
    <name type="scientific">Sphaerotilus uruguayifluvii</name>
    <dbReference type="NCBI Taxonomy" id="2735897"/>
    <lineage>
        <taxon>Bacteria</taxon>
        <taxon>Pseudomonadati</taxon>
        <taxon>Pseudomonadota</taxon>
        <taxon>Betaproteobacteria</taxon>
        <taxon>Burkholderiales</taxon>
        <taxon>Sphaerotilaceae</taxon>
        <taxon>Sphaerotilus</taxon>
    </lineage>
</organism>
<feature type="domain" description="Cytochrome c" evidence="4">
    <location>
        <begin position="43"/>
        <end position="161"/>
    </location>
</feature>
<proteinExistence type="predicted"/>
<keyword evidence="6" id="KW-1185">Reference proteome</keyword>
<dbReference type="RefSeq" id="WP_173804193.1">
    <property type="nucleotide sequence ID" value="NZ_JABSNM010000003.1"/>
</dbReference>
<evidence type="ECO:0000313" key="5">
    <source>
        <dbReference type="EMBL" id="NRT55206.1"/>
    </source>
</evidence>
<keyword evidence="2 3" id="KW-0408">Iron</keyword>
<name>A0ABX2G0C4_9BURK</name>
<dbReference type="InterPro" id="IPR009056">
    <property type="entry name" value="Cyt_c-like_dom"/>
</dbReference>
<dbReference type="PROSITE" id="PS51007">
    <property type="entry name" value="CYTC"/>
    <property type="match status" value="1"/>
</dbReference>
<protein>
    <submittedName>
        <fullName evidence="5">Mono/diheme cytochrome c family protein</fullName>
    </submittedName>
</protein>
<evidence type="ECO:0000256" key="2">
    <source>
        <dbReference type="ARBA" id="ARBA00023004"/>
    </source>
</evidence>
<evidence type="ECO:0000259" key="4">
    <source>
        <dbReference type="PROSITE" id="PS51007"/>
    </source>
</evidence>
<keyword evidence="3" id="KW-0349">Heme</keyword>
<reference evidence="5 6" key="1">
    <citation type="submission" date="2020-05" db="EMBL/GenBank/DDBJ databases">
        <title>Genomic Encyclopedia of Type Strains, Phase IV (KMG-V): Genome sequencing to study the core and pangenomes of soil and plant-associated prokaryotes.</title>
        <authorList>
            <person name="Whitman W."/>
        </authorList>
    </citation>
    <scope>NUCLEOTIDE SEQUENCE [LARGE SCALE GENOMIC DNA]</scope>
    <source>
        <strain evidence="5 6">C29</strain>
    </source>
</reference>
<dbReference type="Proteomes" id="UP001516061">
    <property type="component" value="Unassembled WGS sequence"/>
</dbReference>
<evidence type="ECO:0000256" key="3">
    <source>
        <dbReference type="PROSITE-ProRule" id="PRU00433"/>
    </source>
</evidence>
<accession>A0ABX2G0C4</accession>
<keyword evidence="1 3" id="KW-0479">Metal-binding</keyword>
<gene>
    <name evidence="5" type="ORF">HNQ01_000916</name>
</gene>
<evidence type="ECO:0000313" key="6">
    <source>
        <dbReference type="Proteomes" id="UP001516061"/>
    </source>
</evidence>
<dbReference type="EMBL" id="JABSNM010000003">
    <property type="protein sequence ID" value="NRT55206.1"/>
    <property type="molecule type" value="Genomic_DNA"/>
</dbReference>
<comment type="caution">
    <text evidence="5">The sequence shown here is derived from an EMBL/GenBank/DDBJ whole genome shotgun (WGS) entry which is preliminary data.</text>
</comment>
<evidence type="ECO:0000256" key="1">
    <source>
        <dbReference type="ARBA" id="ARBA00022723"/>
    </source>
</evidence>